<dbReference type="Proteomes" id="UP000504636">
    <property type="component" value="Unplaced"/>
</dbReference>
<feature type="compositionally biased region" description="Polar residues" evidence="1">
    <location>
        <begin position="551"/>
        <end position="561"/>
    </location>
</feature>
<dbReference type="AlphaFoldDB" id="A0A6A6YCL9"/>
<dbReference type="EMBL" id="MU003707">
    <property type="protein sequence ID" value="KAF2806318.1"/>
    <property type="molecule type" value="Genomic_DNA"/>
</dbReference>
<feature type="region of interest" description="Disordered" evidence="1">
    <location>
        <begin position="1"/>
        <end position="22"/>
    </location>
</feature>
<name>A0A6A6YCL9_9PEZI</name>
<feature type="compositionally biased region" description="Polar residues" evidence="1">
    <location>
        <begin position="1"/>
        <end position="20"/>
    </location>
</feature>
<evidence type="ECO:0000313" key="5">
    <source>
        <dbReference type="RefSeq" id="XP_033573282.1"/>
    </source>
</evidence>
<accession>A0A6A6YCL9</accession>
<dbReference type="RefSeq" id="XP_033573282.1">
    <property type="nucleotide sequence ID" value="XM_033725833.1"/>
</dbReference>
<gene>
    <name evidence="3 5" type="ORF">BDZ99DRAFT_523779</name>
</gene>
<feature type="transmembrane region" description="Helical" evidence="2">
    <location>
        <begin position="645"/>
        <end position="667"/>
    </location>
</feature>
<keyword evidence="4" id="KW-1185">Reference proteome</keyword>
<dbReference type="OrthoDB" id="10503960at2759"/>
<feature type="region of interest" description="Disordered" evidence="1">
    <location>
        <begin position="511"/>
        <end position="592"/>
    </location>
</feature>
<evidence type="ECO:0000313" key="3">
    <source>
        <dbReference type="EMBL" id="KAF2806318.1"/>
    </source>
</evidence>
<feature type="region of interest" description="Disordered" evidence="1">
    <location>
        <begin position="412"/>
        <end position="435"/>
    </location>
</feature>
<evidence type="ECO:0000256" key="1">
    <source>
        <dbReference type="SAM" id="MobiDB-lite"/>
    </source>
</evidence>
<feature type="compositionally biased region" description="Low complexity" evidence="1">
    <location>
        <begin position="144"/>
        <end position="157"/>
    </location>
</feature>
<keyword evidence="2" id="KW-0472">Membrane</keyword>
<evidence type="ECO:0000313" key="4">
    <source>
        <dbReference type="Proteomes" id="UP000504636"/>
    </source>
</evidence>
<evidence type="ECO:0000256" key="2">
    <source>
        <dbReference type="SAM" id="Phobius"/>
    </source>
</evidence>
<dbReference type="GeneID" id="54466726"/>
<feature type="region of interest" description="Disordered" evidence="1">
    <location>
        <begin position="140"/>
        <end position="164"/>
    </location>
</feature>
<reference evidence="3 5" key="1">
    <citation type="journal article" date="2020" name="Stud. Mycol.">
        <title>101 Dothideomycetes genomes: a test case for predicting lifestyles and emergence of pathogens.</title>
        <authorList>
            <person name="Haridas S."/>
            <person name="Albert R."/>
            <person name="Binder M."/>
            <person name="Bloem J."/>
            <person name="Labutti K."/>
            <person name="Salamov A."/>
            <person name="Andreopoulos B."/>
            <person name="Baker S."/>
            <person name="Barry K."/>
            <person name="Bills G."/>
            <person name="Bluhm B."/>
            <person name="Cannon C."/>
            <person name="Castanera R."/>
            <person name="Culley D."/>
            <person name="Daum C."/>
            <person name="Ezra D."/>
            <person name="Gonzalez J."/>
            <person name="Henrissat B."/>
            <person name="Kuo A."/>
            <person name="Liang C."/>
            <person name="Lipzen A."/>
            <person name="Lutzoni F."/>
            <person name="Magnuson J."/>
            <person name="Mondo S."/>
            <person name="Nolan M."/>
            <person name="Ohm R."/>
            <person name="Pangilinan J."/>
            <person name="Park H.-J."/>
            <person name="Ramirez L."/>
            <person name="Alfaro M."/>
            <person name="Sun H."/>
            <person name="Tritt A."/>
            <person name="Yoshinaga Y."/>
            <person name="Zwiers L.-H."/>
            <person name="Turgeon B."/>
            <person name="Goodwin S."/>
            <person name="Spatafora J."/>
            <person name="Crous P."/>
            <person name="Grigoriev I."/>
        </authorList>
    </citation>
    <scope>NUCLEOTIDE SEQUENCE</scope>
    <source>
        <strain evidence="3 5">CBS 304.34</strain>
    </source>
</reference>
<feature type="compositionally biased region" description="Basic and acidic residues" evidence="1">
    <location>
        <begin position="412"/>
        <end position="423"/>
    </location>
</feature>
<keyword evidence="2" id="KW-0812">Transmembrane</keyword>
<reference evidence="5" key="3">
    <citation type="submission" date="2025-04" db="UniProtKB">
        <authorList>
            <consortium name="RefSeq"/>
        </authorList>
    </citation>
    <scope>IDENTIFICATION</scope>
    <source>
        <strain evidence="5">CBS 304.34</strain>
    </source>
</reference>
<keyword evidence="2" id="KW-1133">Transmembrane helix</keyword>
<organism evidence="3">
    <name type="scientific">Mytilinidion resinicola</name>
    <dbReference type="NCBI Taxonomy" id="574789"/>
    <lineage>
        <taxon>Eukaryota</taxon>
        <taxon>Fungi</taxon>
        <taxon>Dikarya</taxon>
        <taxon>Ascomycota</taxon>
        <taxon>Pezizomycotina</taxon>
        <taxon>Dothideomycetes</taxon>
        <taxon>Pleosporomycetidae</taxon>
        <taxon>Mytilinidiales</taxon>
        <taxon>Mytilinidiaceae</taxon>
        <taxon>Mytilinidion</taxon>
    </lineage>
</organism>
<sequence length="670" mass="74400">MPLRTTTDPHITRTASSQQLDHFHRKSATTAMLHTLANANTALLRGLPLSPKTFDFSKFIFHPSFECSENHVNTAALAANGAEHQQATATDRAPMDNVLPRSLDDGSQVSGIKESIHFPSCDAKSIDDMHHQFMTKEAEYCSNSSSSSRSGSTGRTSPVSDRDLSKAHVVNAGIQDQTIEDWLGEVGDGYESDVTTIGPSVERVHHEKMEAAPRQNDENEDDECQDPKERHIVIRGVNAVIQNQGEDSEDEENAFPTITAMPNVLMQDGARIYRPDTTPSFMSGIEAGPLFPNGFTTYPVVLPPYHQTFAHEYRPNRVGSIMKYAQPGRIQTEEAPNRSKFGRVNGRVPWVFEWEPQEDQEVEPPRSVLKKVLSRPRSKVTASTTVQPGPVVRAKPPSTQLSRLMARLDEIDKKRSAPREDSGAFRAPGGPNKEKLVKSVEKHQIAGKVERPLVKDQLRSTMANAPSVAPKASQDAVAIAGTQKKVHFEFGTDTETMFGLPPSVTIRKKARTIKVGAERKESSKPQKAKRVSKPASVQKEEVSPPVFRSLDTPTITNSSNVEKQRQPPKKPTQLPEDTTTKSAKPPPTTDWSQDEKWLRLTTIALDKGVSDPQLDEYFGKKMNLRAGTPDTDYDRTMTGSMLLKYPLETFVLLLLVFIAGWLLFYYLELV</sequence>
<protein>
    <submittedName>
        <fullName evidence="3 5">Uncharacterized protein</fullName>
    </submittedName>
</protein>
<proteinExistence type="predicted"/>
<reference evidence="5" key="2">
    <citation type="submission" date="2020-04" db="EMBL/GenBank/DDBJ databases">
        <authorList>
            <consortium name="NCBI Genome Project"/>
        </authorList>
    </citation>
    <scope>NUCLEOTIDE SEQUENCE</scope>
    <source>
        <strain evidence="5">CBS 304.34</strain>
    </source>
</reference>